<evidence type="ECO:0000313" key="1">
    <source>
        <dbReference type="EMBL" id="AEM17694.1"/>
    </source>
</evidence>
<protein>
    <submittedName>
        <fullName evidence="1">Uncharacterized protein</fullName>
    </submittedName>
</protein>
<dbReference type="KEGG" id="bsi:BS1330_I0333"/>
<dbReference type="HOGENOM" id="CLU_3402459_0_0_5"/>
<reference evidence="1 2" key="1">
    <citation type="journal article" date="2011" name="J. Bacteriol.">
        <title>Revised genome sequence of Brucella suis 1330.</title>
        <authorList>
            <person name="Tae H."/>
            <person name="Shallom S."/>
            <person name="Settlage R."/>
            <person name="Preston D."/>
            <person name="Adams L.G."/>
            <person name="Garner H.R."/>
        </authorList>
    </citation>
    <scope>NUCLEOTIDE SEQUENCE [LARGE SCALE GENOMIC DNA]</scope>
    <source>
        <strain evidence="1 2">1330</strain>
    </source>
</reference>
<sequence>MELCILPRQAALIAINCGLYAAFRMASANS</sequence>
<evidence type="ECO:0000313" key="2">
    <source>
        <dbReference type="Proteomes" id="UP000007104"/>
    </source>
</evidence>
<dbReference type="Proteomes" id="UP000007104">
    <property type="component" value="Chromosome I"/>
</dbReference>
<name>A0A0H3G5U8_BRUSU</name>
<keyword evidence="2" id="KW-1185">Reference proteome</keyword>
<proteinExistence type="predicted"/>
<gene>
    <name evidence="1" type="ordered locus">BS1330_I0333</name>
</gene>
<dbReference type="AlphaFoldDB" id="A0A0H3G5U8"/>
<dbReference type="KEGG" id="bms:BR0332"/>
<organism evidence="1 2">
    <name type="scientific">Brucella suis biovar 1 (strain 1330)</name>
    <dbReference type="NCBI Taxonomy" id="204722"/>
    <lineage>
        <taxon>Bacteria</taxon>
        <taxon>Pseudomonadati</taxon>
        <taxon>Pseudomonadota</taxon>
        <taxon>Alphaproteobacteria</taxon>
        <taxon>Hyphomicrobiales</taxon>
        <taxon>Brucellaceae</taxon>
        <taxon>Brucella/Ochrobactrum group</taxon>
        <taxon>Brucella</taxon>
    </lineage>
</organism>
<accession>A0A0H3G5U8</accession>
<dbReference type="EMBL" id="CP002997">
    <property type="protein sequence ID" value="AEM17694.1"/>
    <property type="molecule type" value="Genomic_DNA"/>
</dbReference>